<dbReference type="EMBL" id="HG739127">
    <property type="protein sequence ID" value="CDP10242.1"/>
    <property type="molecule type" value="Genomic_DNA"/>
</dbReference>
<dbReference type="OrthoDB" id="417078at2759"/>
<keyword evidence="4" id="KW-0444">Lipid biosynthesis</keyword>
<evidence type="ECO:0000313" key="7">
    <source>
        <dbReference type="EMBL" id="CDP10242.1"/>
    </source>
</evidence>
<comment type="similarity">
    <text evidence="1 4">Belongs to the 1-acyl-sn-glycerol-3-phosphate acyltransferase family.</text>
</comment>
<dbReference type="InterPro" id="IPR004552">
    <property type="entry name" value="AGP_acyltrans"/>
</dbReference>
<dbReference type="SMART" id="SM00563">
    <property type="entry name" value="PlsC"/>
    <property type="match status" value="1"/>
</dbReference>
<dbReference type="PANTHER" id="PTHR10434:SF60">
    <property type="entry name" value="1-ACYL-SN-GLYCEROL-3-PHOSPHATE ACYLTRANSFERASE LPAT1, CHLOROPLASTIC"/>
    <property type="match status" value="1"/>
</dbReference>
<evidence type="ECO:0000256" key="3">
    <source>
        <dbReference type="ARBA" id="ARBA00023315"/>
    </source>
</evidence>
<dbReference type="Pfam" id="PF01553">
    <property type="entry name" value="Acyltransferase"/>
    <property type="match status" value="1"/>
</dbReference>
<dbReference type="GO" id="GO:0006654">
    <property type="term" value="P:phosphatidic acid biosynthetic process"/>
    <property type="evidence" value="ECO:0007669"/>
    <property type="project" value="TreeGrafter"/>
</dbReference>
<dbReference type="OMA" id="YPFYKIN"/>
<keyword evidence="2 4" id="KW-0808">Transferase</keyword>
<keyword evidence="4" id="KW-0443">Lipid metabolism</keyword>
<dbReference type="AlphaFoldDB" id="A0A068UPN0"/>
<dbReference type="CDD" id="cd07989">
    <property type="entry name" value="LPLAT_AGPAT-like"/>
    <property type="match status" value="1"/>
</dbReference>
<comment type="catalytic activity">
    <reaction evidence="4">
        <text>a 1-acyl-sn-glycero-3-phosphate + an acyl-CoA = a 1,2-diacyl-sn-glycero-3-phosphate + CoA</text>
        <dbReference type="Rhea" id="RHEA:19709"/>
        <dbReference type="ChEBI" id="CHEBI:57287"/>
        <dbReference type="ChEBI" id="CHEBI:57970"/>
        <dbReference type="ChEBI" id="CHEBI:58342"/>
        <dbReference type="ChEBI" id="CHEBI:58608"/>
        <dbReference type="EC" id="2.3.1.51"/>
    </reaction>
</comment>
<evidence type="ECO:0000259" key="6">
    <source>
        <dbReference type="SMART" id="SM00563"/>
    </source>
</evidence>
<sequence>MVVSYQSSSKFANFQFHPSPPLDHFRQKPAGFFLCTSVRPKSNAHNRFRFGLFPLKHSTWRISNIYDFTSKRRCAHASRLSFFPVEKFCGVYDECVSDRCKLSRCIIRSDISASCSASASYPLSESQAISKFRGICFYAVTSFVAIFLFVLMVVAHPFVLLFDKYRRKAQHLIAKVWALLTISPFLKIEFEGLHNLPAKDAPAVYVSNHQSFLDIYTLLTLGKSFKFISKTSIFLFPIIGWAMYFLGTIPLKRLDSRSQLDCLKRCMDLVKKGASVFFFPEGTRSKDGKLGTFKKGAFSVAVKTGVPVIPVTLIGTGKIMPAGMEGRLNPGGIKVVIHPPIEGKDPDFLCSEARKKIADVLIREGYET</sequence>
<organism evidence="7 8">
    <name type="scientific">Coffea canephora</name>
    <name type="common">Robusta coffee</name>
    <dbReference type="NCBI Taxonomy" id="49390"/>
    <lineage>
        <taxon>Eukaryota</taxon>
        <taxon>Viridiplantae</taxon>
        <taxon>Streptophyta</taxon>
        <taxon>Embryophyta</taxon>
        <taxon>Tracheophyta</taxon>
        <taxon>Spermatophyta</taxon>
        <taxon>Magnoliopsida</taxon>
        <taxon>eudicotyledons</taxon>
        <taxon>Gunneridae</taxon>
        <taxon>Pentapetalae</taxon>
        <taxon>asterids</taxon>
        <taxon>lamiids</taxon>
        <taxon>Gentianales</taxon>
        <taxon>Rubiaceae</taxon>
        <taxon>Ixoroideae</taxon>
        <taxon>Gardenieae complex</taxon>
        <taxon>Bertiereae - Coffeeae clade</taxon>
        <taxon>Coffeeae</taxon>
        <taxon>Coffea</taxon>
    </lineage>
</organism>
<dbReference type="GO" id="GO:0006655">
    <property type="term" value="P:phosphatidylglycerol biosynthetic process"/>
    <property type="evidence" value="ECO:0007669"/>
    <property type="project" value="EnsemblPlants"/>
</dbReference>
<dbReference type="FunCoup" id="A0A068UPN0">
    <property type="interactions" value="1513"/>
</dbReference>
<dbReference type="GO" id="GO:0009793">
    <property type="term" value="P:embryo development ending in seed dormancy"/>
    <property type="evidence" value="ECO:0007669"/>
    <property type="project" value="EnsemblPlants"/>
</dbReference>
<keyword evidence="3 4" id="KW-0012">Acyltransferase</keyword>
<keyword evidence="8" id="KW-1185">Reference proteome</keyword>
<dbReference type="Proteomes" id="UP000295252">
    <property type="component" value="Chromosome VIII"/>
</dbReference>
<dbReference type="Gramene" id="CDP10242">
    <property type="protein sequence ID" value="CDP10242"/>
    <property type="gene ID" value="GSCOC_T00030905001"/>
</dbReference>
<dbReference type="NCBIfam" id="TIGR00530">
    <property type="entry name" value="AGP_acyltrn"/>
    <property type="match status" value="1"/>
</dbReference>
<keyword evidence="5" id="KW-1133">Transmembrane helix</keyword>
<evidence type="ECO:0000256" key="4">
    <source>
        <dbReference type="RuleBase" id="RU361267"/>
    </source>
</evidence>
<dbReference type="GO" id="GO:0031969">
    <property type="term" value="C:chloroplast membrane"/>
    <property type="evidence" value="ECO:0007669"/>
    <property type="project" value="EnsemblPlants"/>
</dbReference>
<name>A0A068UPN0_COFCA</name>
<keyword evidence="4" id="KW-1208">Phospholipid metabolism</keyword>
<dbReference type="GO" id="GO:0003841">
    <property type="term" value="F:1-acylglycerol-3-phosphate O-acyltransferase activity"/>
    <property type="evidence" value="ECO:0007669"/>
    <property type="project" value="UniProtKB-UniRule"/>
</dbReference>
<feature type="transmembrane region" description="Helical" evidence="5">
    <location>
        <begin position="137"/>
        <end position="160"/>
    </location>
</feature>
<reference evidence="8" key="1">
    <citation type="journal article" date="2014" name="Science">
        <title>The coffee genome provides insight into the convergent evolution of caffeine biosynthesis.</title>
        <authorList>
            <person name="Denoeud F."/>
            <person name="Carretero-Paulet L."/>
            <person name="Dereeper A."/>
            <person name="Droc G."/>
            <person name="Guyot R."/>
            <person name="Pietrella M."/>
            <person name="Zheng C."/>
            <person name="Alberti A."/>
            <person name="Anthony F."/>
            <person name="Aprea G."/>
            <person name="Aury J.M."/>
            <person name="Bento P."/>
            <person name="Bernard M."/>
            <person name="Bocs S."/>
            <person name="Campa C."/>
            <person name="Cenci A."/>
            <person name="Combes M.C."/>
            <person name="Crouzillat D."/>
            <person name="Da Silva C."/>
            <person name="Daddiego L."/>
            <person name="De Bellis F."/>
            <person name="Dussert S."/>
            <person name="Garsmeur O."/>
            <person name="Gayraud T."/>
            <person name="Guignon V."/>
            <person name="Jahn K."/>
            <person name="Jamilloux V."/>
            <person name="Joet T."/>
            <person name="Labadie K."/>
            <person name="Lan T."/>
            <person name="Leclercq J."/>
            <person name="Lepelley M."/>
            <person name="Leroy T."/>
            <person name="Li L.T."/>
            <person name="Librado P."/>
            <person name="Lopez L."/>
            <person name="Munoz A."/>
            <person name="Noel B."/>
            <person name="Pallavicini A."/>
            <person name="Perrotta G."/>
            <person name="Poncet V."/>
            <person name="Pot D."/>
            <person name="Priyono X."/>
            <person name="Rigoreau M."/>
            <person name="Rouard M."/>
            <person name="Rozas J."/>
            <person name="Tranchant-Dubreuil C."/>
            <person name="VanBuren R."/>
            <person name="Zhang Q."/>
            <person name="Andrade A.C."/>
            <person name="Argout X."/>
            <person name="Bertrand B."/>
            <person name="de Kochko A."/>
            <person name="Graziosi G."/>
            <person name="Henry R.J."/>
            <person name="Jayarama X."/>
            <person name="Ming R."/>
            <person name="Nagai C."/>
            <person name="Rounsley S."/>
            <person name="Sankoff D."/>
            <person name="Giuliano G."/>
            <person name="Albert V.A."/>
            <person name="Wincker P."/>
            <person name="Lashermes P."/>
        </authorList>
    </citation>
    <scope>NUCLEOTIDE SEQUENCE [LARGE SCALE GENOMIC DNA]</scope>
    <source>
        <strain evidence="8">cv. DH200-94</strain>
    </source>
</reference>
<evidence type="ECO:0000256" key="5">
    <source>
        <dbReference type="SAM" id="Phobius"/>
    </source>
</evidence>
<comment type="domain">
    <text evidence="4">The HXXXXD motif is essential for acyltransferase activity and may constitute the binding site for the phosphate moiety of the glycerol-3-phosphate.</text>
</comment>
<dbReference type="GO" id="GO:0016024">
    <property type="term" value="P:CDP-diacylglycerol biosynthetic process"/>
    <property type="evidence" value="ECO:0007669"/>
    <property type="project" value="EnsemblPlants"/>
</dbReference>
<keyword evidence="4" id="KW-0594">Phospholipid biosynthesis</keyword>
<evidence type="ECO:0000313" key="8">
    <source>
        <dbReference type="Proteomes" id="UP000295252"/>
    </source>
</evidence>
<feature type="transmembrane region" description="Helical" evidence="5">
    <location>
        <begin position="227"/>
        <end position="247"/>
    </location>
</feature>
<dbReference type="SUPFAM" id="SSF69593">
    <property type="entry name" value="Glycerol-3-phosphate (1)-acyltransferase"/>
    <property type="match status" value="1"/>
</dbReference>
<dbReference type="STRING" id="49390.A0A068UPN0"/>
<keyword evidence="5" id="KW-0812">Transmembrane</keyword>
<proteinExistence type="inferred from homology"/>
<protein>
    <recommendedName>
        <fullName evidence="4">1-acyl-sn-glycerol-3-phosphate acyltransferase</fullName>
        <ecNumber evidence="4">2.3.1.51</ecNumber>
    </recommendedName>
</protein>
<dbReference type="PhylomeDB" id="A0A068UPN0"/>
<dbReference type="PANTHER" id="PTHR10434">
    <property type="entry name" value="1-ACYL-SN-GLYCEROL-3-PHOSPHATE ACYLTRANSFERASE"/>
    <property type="match status" value="1"/>
</dbReference>
<gene>
    <name evidence="7" type="ORF">GSCOC_T00030905001</name>
</gene>
<dbReference type="InterPro" id="IPR002123">
    <property type="entry name" value="Plipid/glycerol_acylTrfase"/>
</dbReference>
<evidence type="ECO:0000256" key="1">
    <source>
        <dbReference type="ARBA" id="ARBA00008655"/>
    </source>
</evidence>
<evidence type="ECO:0000256" key="2">
    <source>
        <dbReference type="ARBA" id="ARBA00022679"/>
    </source>
</evidence>
<keyword evidence="5" id="KW-0472">Membrane</keyword>
<dbReference type="EC" id="2.3.1.51" evidence="4"/>
<feature type="domain" description="Phospholipid/glycerol acyltransferase" evidence="6">
    <location>
        <begin position="203"/>
        <end position="316"/>
    </location>
</feature>
<dbReference type="InParanoid" id="A0A068UPN0"/>
<accession>A0A068UPN0</accession>